<keyword evidence="2" id="KW-1185">Reference proteome</keyword>
<dbReference type="Pfam" id="PF09438">
    <property type="entry name" value="DUF2017"/>
    <property type="match status" value="1"/>
</dbReference>
<dbReference type="InterPro" id="IPR018561">
    <property type="entry name" value="AosR"/>
</dbReference>
<gene>
    <name evidence="1" type="ORF">DFR76_112278</name>
</gene>
<evidence type="ECO:0000313" key="2">
    <source>
        <dbReference type="Proteomes" id="UP000254869"/>
    </source>
</evidence>
<name>A0A370HWU1_9NOCA</name>
<dbReference type="STRING" id="1210086.GCA_001613105_06398"/>
<comment type="caution">
    <text evidence="1">The sequence shown here is derived from an EMBL/GenBank/DDBJ whole genome shotgun (WGS) entry which is preliminary data.</text>
</comment>
<accession>A0A370HWU1</accession>
<reference evidence="1 2" key="1">
    <citation type="submission" date="2018-07" db="EMBL/GenBank/DDBJ databases">
        <title>Genomic Encyclopedia of Type Strains, Phase IV (KMG-IV): sequencing the most valuable type-strain genomes for metagenomic binning, comparative biology and taxonomic classification.</title>
        <authorList>
            <person name="Goeker M."/>
        </authorList>
    </citation>
    <scope>NUCLEOTIDE SEQUENCE [LARGE SCALE GENOMIC DNA]</scope>
    <source>
        <strain evidence="1 2">DSM 44290</strain>
    </source>
</reference>
<evidence type="ECO:0000313" key="1">
    <source>
        <dbReference type="EMBL" id="RDI62959.1"/>
    </source>
</evidence>
<organism evidence="1 2">
    <name type="scientific">Nocardia pseudobrasiliensis</name>
    <dbReference type="NCBI Taxonomy" id="45979"/>
    <lineage>
        <taxon>Bacteria</taxon>
        <taxon>Bacillati</taxon>
        <taxon>Actinomycetota</taxon>
        <taxon>Actinomycetes</taxon>
        <taxon>Mycobacteriales</taxon>
        <taxon>Nocardiaceae</taxon>
        <taxon>Nocardia</taxon>
    </lineage>
</organism>
<protein>
    <submittedName>
        <fullName evidence="1">Uncharacterized protein DUF2017</fullName>
    </submittedName>
</protein>
<dbReference type="AlphaFoldDB" id="A0A370HWU1"/>
<dbReference type="Proteomes" id="UP000254869">
    <property type="component" value="Unassembled WGS sequence"/>
</dbReference>
<sequence>MPVRKWSRKNSLSGLKLRSEMDAREAEVLRSLVGAVTGLLTDRARSAPEDDLAALTGLRTGNSTPPDDPRLARLLPEFHRAEPGSPDAERAGLNNALRSLHEPDIIESKVAAGAIVLETLPAEGGKIVLTPEQADAWLIALNDVRLALGTALGVDADTPDQLDPGDPRAPHLDVYHWLTWMQDSLLQALAP</sequence>
<proteinExistence type="predicted"/>
<dbReference type="EMBL" id="QQBC01000012">
    <property type="protein sequence ID" value="RDI62959.1"/>
    <property type="molecule type" value="Genomic_DNA"/>
</dbReference>